<name>A0A370DV80_9GAMM</name>
<dbReference type="Gene3D" id="1.20.1440.230">
    <property type="entry name" value="NADH-ubiquinone oxidoreductase 51kDa subunit, iron-sulphur binding domain"/>
    <property type="match status" value="1"/>
</dbReference>
<gene>
    <name evidence="11" type="ORF">DIZ79_12505</name>
</gene>
<dbReference type="InterPro" id="IPR011538">
    <property type="entry name" value="Nuo51_FMN-bd"/>
</dbReference>
<dbReference type="Pfam" id="PF10531">
    <property type="entry name" value="SLBB"/>
    <property type="match status" value="1"/>
</dbReference>
<proteinExistence type="inferred from homology"/>
<dbReference type="Gene3D" id="3.40.50.11540">
    <property type="entry name" value="NADH-ubiquinone oxidoreductase 51kDa subunit"/>
    <property type="match status" value="1"/>
</dbReference>
<dbReference type="InterPro" id="IPR037225">
    <property type="entry name" value="Nuo51_FMN-bd_sf"/>
</dbReference>
<evidence type="ECO:0000256" key="3">
    <source>
        <dbReference type="ARBA" id="ARBA00019901"/>
    </source>
</evidence>
<evidence type="ECO:0000256" key="8">
    <source>
        <dbReference type="ARBA" id="ARBA00031578"/>
    </source>
</evidence>
<keyword evidence="4" id="KW-0004">4Fe-4S</keyword>
<dbReference type="InterPro" id="IPR037207">
    <property type="entry name" value="Nuop51_4Fe4S-bd_sf"/>
</dbReference>
<dbReference type="EMBL" id="QFXD01000223">
    <property type="protein sequence ID" value="RDH89278.1"/>
    <property type="molecule type" value="Genomic_DNA"/>
</dbReference>
<dbReference type="Pfam" id="PF01512">
    <property type="entry name" value="Complex1_51K"/>
    <property type="match status" value="1"/>
</dbReference>
<dbReference type="GO" id="GO:0051539">
    <property type="term" value="F:4 iron, 4 sulfur cluster binding"/>
    <property type="evidence" value="ECO:0007669"/>
    <property type="project" value="UniProtKB-KW"/>
</dbReference>
<sequence>MDNLNQVLLNENQRVGADFKAWKAVAGSEGLQLALLEEPEDLIETIRQAGLRGLGGSGFPTYKKWQYMAAQEDATEKYLIVNGNEDEPGTFKDRILLEETPHQVIEGACICALACGINRIIFYINPEQKASLENMRAAVAQWEESELYFSLSKKTGQPVEFEVMATSGHYIGGEETAAIESVEGNFPFPRSKPPFPAESGVHGHPTLINNTETIANVGHIIKHGAAWYRDQGVGEASGTKIYCLSGDVLKPGAYELPMGTPLADLIFDYGGGMLVGKLLKAVFTGGPSNTILTPMDLDVPLDFDSVAARRSALGTGAMIVVSEGTGIVKRVTEYVNFFADSSCGQCPPCKTGTYYISRLLSKIDTGQGSQADLDSLYSLCEMLPGTGRCHLLDGAVKVLESSLYHFKEEYEEAIMPATRFGMGNFGGTD</sequence>
<accession>A0A370DV80</accession>
<dbReference type="Proteomes" id="UP000255508">
    <property type="component" value="Unassembled WGS sequence"/>
</dbReference>
<comment type="cofactor">
    <cofactor evidence="1">
        <name>FMN</name>
        <dbReference type="ChEBI" id="CHEBI:58210"/>
    </cofactor>
</comment>
<keyword evidence="7" id="KW-0411">Iron-sulfur</keyword>
<dbReference type="SMART" id="SM00928">
    <property type="entry name" value="NADH_4Fe-4S"/>
    <property type="match status" value="1"/>
</dbReference>
<evidence type="ECO:0000259" key="10">
    <source>
        <dbReference type="SMART" id="SM00928"/>
    </source>
</evidence>
<evidence type="ECO:0000256" key="7">
    <source>
        <dbReference type="ARBA" id="ARBA00023014"/>
    </source>
</evidence>
<dbReference type="Gene3D" id="3.10.20.600">
    <property type="match status" value="1"/>
</dbReference>
<evidence type="ECO:0000313" key="11">
    <source>
        <dbReference type="EMBL" id="RDH89278.1"/>
    </source>
</evidence>
<evidence type="ECO:0000256" key="6">
    <source>
        <dbReference type="ARBA" id="ARBA00023004"/>
    </source>
</evidence>
<evidence type="ECO:0000313" key="12">
    <source>
        <dbReference type="Proteomes" id="UP000255508"/>
    </source>
</evidence>
<dbReference type="InterPro" id="IPR019554">
    <property type="entry name" value="Soluble_ligand-bd"/>
</dbReference>
<evidence type="ECO:0000256" key="1">
    <source>
        <dbReference type="ARBA" id="ARBA00001917"/>
    </source>
</evidence>
<dbReference type="PANTHER" id="PTHR43578:SF3">
    <property type="entry name" value="NADH-QUINONE OXIDOREDUCTASE SUBUNIT F"/>
    <property type="match status" value="1"/>
</dbReference>
<keyword evidence="6" id="KW-0408">Iron</keyword>
<dbReference type="SUPFAM" id="SSF140490">
    <property type="entry name" value="Nqo1C-terminal domain-like"/>
    <property type="match status" value="1"/>
</dbReference>
<dbReference type="AlphaFoldDB" id="A0A370DV80"/>
<dbReference type="InterPro" id="IPR019575">
    <property type="entry name" value="Nuop51_4Fe4S-bd"/>
</dbReference>
<evidence type="ECO:0000256" key="5">
    <source>
        <dbReference type="ARBA" id="ARBA00022723"/>
    </source>
</evidence>
<dbReference type="SUPFAM" id="SSF142984">
    <property type="entry name" value="Nqo1 middle domain-like"/>
    <property type="match status" value="1"/>
</dbReference>
<comment type="similarity">
    <text evidence="2">Belongs to the complex I 51 kDa subunit family.</text>
</comment>
<dbReference type="Pfam" id="PF10589">
    <property type="entry name" value="NADH_4Fe-4S"/>
    <property type="match status" value="1"/>
</dbReference>
<evidence type="ECO:0000256" key="4">
    <source>
        <dbReference type="ARBA" id="ARBA00022485"/>
    </source>
</evidence>
<reference evidence="11 12" key="1">
    <citation type="journal article" date="2018" name="ISME J.">
        <title>Endosymbiont genomes yield clues of tubeworm success.</title>
        <authorList>
            <person name="Li Y."/>
            <person name="Liles M.R."/>
            <person name="Halanych K.M."/>
        </authorList>
    </citation>
    <scope>NUCLEOTIDE SEQUENCE [LARGE SCALE GENOMIC DNA]</scope>
    <source>
        <strain evidence="11">A1422</strain>
    </source>
</reference>
<keyword evidence="5" id="KW-0479">Metal-binding</keyword>
<evidence type="ECO:0000256" key="2">
    <source>
        <dbReference type="ARBA" id="ARBA00007523"/>
    </source>
</evidence>
<dbReference type="GO" id="GO:0046872">
    <property type="term" value="F:metal ion binding"/>
    <property type="evidence" value="ECO:0007669"/>
    <property type="project" value="UniProtKB-KW"/>
</dbReference>
<organism evidence="11 12">
    <name type="scientific">endosymbiont of Lamellibrachia luymesi</name>
    <dbReference type="NCBI Taxonomy" id="2200907"/>
    <lineage>
        <taxon>Bacteria</taxon>
        <taxon>Pseudomonadati</taxon>
        <taxon>Pseudomonadota</taxon>
        <taxon>Gammaproteobacteria</taxon>
        <taxon>sulfur-oxidizing symbionts</taxon>
    </lineage>
</organism>
<protein>
    <recommendedName>
        <fullName evidence="3">NADH-quinone oxidoreductase subunit F</fullName>
    </recommendedName>
    <alternativeName>
        <fullName evidence="8">NADH dehydrogenase I subunit F</fullName>
    </alternativeName>
    <alternativeName>
        <fullName evidence="9">NDH-1 subunit F</fullName>
    </alternativeName>
</protein>
<evidence type="ECO:0000256" key="9">
    <source>
        <dbReference type="ARBA" id="ARBA00032787"/>
    </source>
</evidence>
<dbReference type="PANTHER" id="PTHR43578">
    <property type="entry name" value="NADH-QUINONE OXIDOREDUCTASE SUBUNIT F"/>
    <property type="match status" value="1"/>
</dbReference>
<dbReference type="SUPFAM" id="SSF142019">
    <property type="entry name" value="Nqo1 FMN-binding domain-like"/>
    <property type="match status" value="1"/>
</dbReference>
<feature type="domain" description="NADH-ubiquinone oxidoreductase 51kDa subunit iron-sulphur binding" evidence="10">
    <location>
        <begin position="328"/>
        <end position="373"/>
    </location>
</feature>
<comment type="caution">
    <text evidence="11">The sequence shown here is derived from an EMBL/GenBank/DDBJ whole genome shotgun (WGS) entry which is preliminary data.</text>
</comment>